<dbReference type="InterPro" id="IPR011009">
    <property type="entry name" value="Kinase-like_dom_sf"/>
</dbReference>
<dbReference type="Proteomes" id="UP000002866">
    <property type="component" value="Chromosome 4"/>
</dbReference>
<dbReference type="InterPro" id="IPR021668">
    <property type="entry name" value="TAN"/>
</dbReference>
<dbReference type="OMA" id="IYMGWSP"/>
<feature type="domain" description="FATC" evidence="19">
    <location>
        <begin position="2843"/>
        <end position="2875"/>
    </location>
</feature>
<comment type="catalytic activity">
    <reaction evidence="14 16">
        <text>L-threonyl-[protein] + ATP = O-phospho-L-threonyl-[protein] + ADP + H(+)</text>
        <dbReference type="Rhea" id="RHEA:46608"/>
        <dbReference type="Rhea" id="RHEA-COMP:11060"/>
        <dbReference type="Rhea" id="RHEA-COMP:11605"/>
        <dbReference type="ChEBI" id="CHEBI:15378"/>
        <dbReference type="ChEBI" id="CHEBI:30013"/>
        <dbReference type="ChEBI" id="CHEBI:30616"/>
        <dbReference type="ChEBI" id="CHEBI:61977"/>
        <dbReference type="ChEBI" id="CHEBI:456216"/>
        <dbReference type="EC" id="2.7.11.1"/>
    </reaction>
</comment>
<keyword evidence="16" id="KW-0156">Chromatin regulator</keyword>
<comment type="similarity">
    <text evidence="3 16">Belongs to the PI3/PI4-kinase family. ATM subfamily.</text>
</comment>
<evidence type="ECO:0000313" key="21">
    <source>
        <dbReference type="Proteomes" id="UP000002866"/>
    </source>
</evidence>
<evidence type="ECO:0000256" key="13">
    <source>
        <dbReference type="ARBA" id="ARBA00023242"/>
    </source>
</evidence>
<dbReference type="InterPro" id="IPR044107">
    <property type="entry name" value="PIKKc_ATM"/>
</dbReference>
<evidence type="ECO:0000256" key="10">
    <source>
        <dbReference type="ARBA" id="ARBA00022777"/>
    </source>
</evidence>
<feature type="domain" description="PI3K/PI4K catalytic" evidence="17">
    <location>
        <begin position="2513"/>
        <end position="2824"/>
    </location>
</feature>
<evidence type="ECO:0000256" key="11">
    <source>
        <dbReference type="ARBA" id="ARBA00022840"/>
    </source>
</evidence>
<feature type="domain" description="FAT" evidence="18">
    <location>
        <begin position="1816"/>
        <end position="2404"/>
    </location>
</feature>
<dbReference type="EC" id="2.7.11.1" evidence="4 16"/>
<dbReference type="InParanoid" id="I2H2F0"/>
<dbReference type="CDD" id="cd05171">
    <property type="entry name" value="PIKKc_ATM"/>
    <property type="match status" value="1"/>
</dbReference>
<evidence type="ECO:0000256" key="2">
    <source>
        <dbReference type="ARBA" id="ARBA00004574"/>
    </source>
</evidence>
<dbReference type="EMBL" id="HE806319">
    <property type="protein sequence ID" value="CCH60552.1"/>
    <property type="molecule type" value="Genomic_DNA"/>
</dbReference>
<dbReference type="GO" id="GO:0106310">
    <property type="term" value="F:protein serine kinase activity"/>
    <property type="evidence" value="ECO:0007669"/>
    <property type="project" value="RHEA"/>
</dbReference>
<dbReference type="STRING" id="1071380.I2H2F0"/>
<dbReference type="Pfam" id="PF00454">
    <property type="entry name" value="PI3_PI4_kinase"/>
    <property type="match status" value="1"/>
</dbReference>
<keyword evidence="7 16" id="KW-0808">Transferase</keyword>
<dbReference type="PROSITE" id="PS51190">
    <property type="entry name" value="FATC"/>
    <property type="match status" value="1"/>
</dbReference>
<dbReference type="Pfam" id="PF02260">
    <property type="entry name" value="FATC"/>
    <property type="match status" value="1"/>
</dbReference>
<dbReference type="PROSITE" id="PS00916">
    <property type="entry name" value="PI3_4_KINASE_2"/>
    <property type="match status" value="1"/>
</dbReference>
<dbReference type="PROSITE" id="PS50290">
    <property type="entry name" value="PI3_4_KINASE_3"/>
    <property type="match status" value="1"/>
</dbReference>
<dbReference type="OrthoDB" id="381190at2759"/>
<keyword evidence="8 16" id="KW-0547">Nucleotide-binding</keyword>
<evidence type="ECO:0000256" key="9">
    <source>
        <dbReference type="ARBA" id="ARBA00022763"/>
    </source>
</evidence>
<dbReference type="KEGG" id="tbl:TBLA_0D00420"/>
<dbReference type="HOGENOM" id="CLU_000178_8_1_1"/>
<dbReference type="SMART" id="SM01343">
    <property type="entry name" value="FATC"/>
    <property type="match status" value="1"/>
</dbReference>
<dbReference type="InterPro" id="IPR036940">
    <property type="entry name" value="PI3/4_kinase_cat_sf"/>
</dbReference>
<evidence type="ECO:0000256" key="8">
    <source>
        <dbReference type="ARBA" id="ARBA00022741"/>
    </source>
</evidence>
<keyword evidence="10 16" id="KW-0418">Kinase</keyword>
<dbReference type="InterPro" id="IPR018936">
    <property type="entry name" value="PI3/4_kinase_CS"/>
</dbReference>
<dbReference type="GO" id="GO:0005634">
    <property type="term" value="C:nucleus"/>
    <property type="evidence" value="ECO:0007669"/>
    <property type="project" value="UniProtKB-SubCell"/>
</dbReference>
<reference evidence="20 21" key="1">
    <citation type="journal article" date="2011" name="Proc. Natl. Acad. Sci. U.S.A.">
        <title>Evolutionary erosion of yeast sex chromosomes by mating-type switching accidents.</title>
        <authorList>
            <person name="Gordon J.L."/>
            <person name="Armisen D."/>
            <person name="Proux-Wera E."/>
            <person name="Oheigeartaigh S.S."/>
            <person name="Byrne K.P."/>
            <person name="Wolfe K.H."/>
        </authorList>
    </citation>
    <scope>NUCLEOTIDE SEQUENCE [LARGE SCALE GENOMIC DNA]</scope>
    <source>
        <strain evidence="21">ATCC 34711 / CBS 6284 / DSM 70876 / NBRC 10599 / NRRL Y-10934 / UCD 77-7</strain>
    </source>
</reference>
<dbReference type="SUPFAM" id="SSF56112">
    <property type="entry name" value="Protein kinase-like (PK-like)"/>
    <property type="match status" value="1"/>
</dbReference>
<dbReference type="PANTHER" id="PTHR37079:SF4">
    <property type="entry name" value="SERINE_THREONINE-PROTEIN KINASE ATM"/>
    <property type="match status" value="1"/>
</dbReference>
<evidence type="ECO:0000256" key="14">
    <source>
        <dbReference type="ARBA" id="ARBA00047899"/>
    </source>
</evidence>
<keyword evidence="12 16" id="KW-0779">Telomere</keyword>
<keyword evidence="11 16" id="KW-0067">ATP-binding</keyword>
<dbReference type="GeneID" id="14495656"/>
<evidence type="ECO:0000256" key="3">
    <source>
        <dbReference type="ARBA" id="ARBA00010769"/>
    </source>
</evidence>
<evidence type="ECO:0000256" key="15">
    <source>
        <dbReference type="ARBA" id="ARBA00048679"/>
    </source>
</evidence>
<keyword evidence="6 16" id="KW-0723">Serine/threonine-protein kinase</keyword>
<dbReference type="GO" id="GO:0006281">
    <property type="term" value="P:DNA repair"/>
    <property type="evidence" value="ECO:0007669"/>
    <property type="project" value="InterPro"/>
</dbReference>
<keyword evidence="9 16" id="KW-0227">DNA damage</keyword>
<proteinExistence type="inferred from homology"/>
<dbReference type="GO" id="GO:0000781">
    <property type="term" value="C:chromosome, telomeric region"/>
    <property type="evidence" value="ECO:0007669"/>
    <property type="project" value="UniProtKB-SubCell"/>
</dbReference>
<dbReference type="GO" id="GO:0035556">
    <property type="term" value="P:intracellular signal transduction"/>
    <property type="evidence" value="ECO:0007669"/>
    <property type="project" value="UniProtKB-ARBA"/>
</dbReference>
<evidence type="ECO:0000259" key="17">
    <source>
        <dbReference type="PROSITE" id="PS50290"/>
    </source>
</evidence>
<keyword evidence="13 16" id="KW-0539">Nucleus</keyword>
<protein>
    <recommendedName>
        <fullName evidence="5 16">Serine/threonine-protein kinase Tel1</fullName>
        <ecNumber evidence="4 16">2.7.11.1</ecNumber>
    </recommendedName>
</protein>
<dbReference type="GO" id="GO:0004674">
    <property type="term" value="F:protein serine/threonine kinase activity"/>
    <property type="evidence" value="ECO:0007669"/>
    <property type="project" value="UniProtKB-KW"/>
</dbReference>
<evidence type="ECO:0000259" key="18">
    <source>
        <dbReference type="PROSITE" id="PS51189"/>
    </source>
</evidence>
<evidence type="ECO:0000256" key="4">
    <source>
        <dbReference type="ARBA" id="ARBA00012513"/>
    </source>
</evidence>
<keyword evidence="16" id="KW-0158">Chromosome</keyword>
<dbReference type="RefSeq" id="XP_004180071.1">
    <property type="nucleotide sequence ID" value="XM_004180023.1"/>
</dbReference>
<dbReference type="GO" id="GO:0005524">
    <property type="term" value="F:ATP binding"/>
    <property type="evidence" value="ECO:0007669"/>
    <property type="project" value="UniProtKB-KW"/>
</dbReference>
<dbReference type="FunCoup" id="I2H2F0">
    <property type="interactions" value="113"/>
</dbReference>
<comment type="subcellular location">
    <subcellularLocation>
        <location evidence="2 16">Chromosome</location>
        <location evidence="2 16">Telomere</location>
    </subcellularLocation>
    <subcellularLocation>
        <location evidence="1 16">Nucleus</location>
    </subcellularLocation>
</comment>
<dbReference type="Pfam" id="PF11640">
    <property type="entry name" value="TAN"/>
    <property type="match status" value="1"/>
</dbReference>
<dbReference type="Gene3D" id="3.30.1010.10">
    <property type="entry name" value="Phosphatidylinositol 3-kinase Catalytic Subunit, Chain A, domain 4"/>
    <property type="match status" value="1"/>
</dbReference>
<gene>
    <name evidence="20" type="primary">TBLA0D00420</name>
    <name evidence="20" type="ORF">TBLA_0D00420</name>
</gene>
<dbReference type="eggNOG" id="KOG0892">
    <property type="taxonomic scope" value="Eukaryota"/>
</dbReference>
<dbReference type="InterPro" id="IPR003152">
    <property type="entry name" value="FATC_dom"/>
</dbReference>
<evidence type="ECO:0000256" key="12">
    <source>
        <dbReference type="ARBA" id="ARBA00022895"/>
    </source>
</evidence>
<dbReference type="GO" id="GO:0006325">
    <property type="term" value="P:chromatin organization"/>
    <property type="evidence" value="ECO:0007669"/>
    <property type="project" value="UniProtKB-KW"/>
</dbReference>
<comment type="function">
    <text evidence="16">Serine/threonine protein kinase which activates checkpoint signaling upon genotoxic stresses such as ionizing radiation (IR), ultraviolet light (UV), or DNA replication stalling, thereby acting as a DNA damage sensor. Recognizes the substrate consensus sequence [ST]-Q. Phosphorylates histone H2A to form H2AS128ph (gamma-H2A) at sites of DNA damage, involved in the regulation of DNA damage response mechanism. Required for the control of telomere length and genome stability.</text>
</comment>
<evidence type="ECO:0000256" key="5">
    <source>
        <dbReference type="ARBA" id="ARBA00014619"/>
    </source>
</evidence>
<evidence type="ECO:0000256" key="6">
    <source>
        <dbReference type="ARBA" id="ARBA00022527"/>
    </source>
</evidence>
<dbReference type="PROSITE" id="PS51189">
    <property type="entry name" value="FAT"/>
    <property type="match status" value="1"/>
</dbReference>
<accession>I2H2F0</accession>
<dbReference type="SMART" id="SM01342">
    <property type="entry name" value="TAN"/>
    <property type="match status" value="1"/>
</dbReference>
<keyword evidence="21" id="KW-1185">Reference proteome</keyword>
<evidence type="ECO:0000256" key="1">
    <source>
        <dbReference type="ARBA" id="ARBA00004123"/>
    </source>
</evidence>
<evidence type="ECO:0000259" key="19">
    <source>
        <dbReference type="PROSITE" id="PS51190"/>
    </source>
</evidence>
<dbReference type="InterPro" id="IPR014009">
    <property type="entry name" value="PIK_FAT"/>
</dbReference>
<dbReference type="InterPro" id="IPR000403">
    <property type="entry name" value="PI3/4_kinase_cat_dom"/>
</dbReference>
<dbReference type="PANTHER" id="PTHR37079">
    <property type="entry name" value="SERINE/THREONINE-PROTEIN KINASE ATM"/>
    <property type="match status" value="1"/>
</dbReference>
<evidence type="ECO:0000256" key="7">
    <source>
        <dbReference type="ARBA" id="ARBA00022679"/>
    </source>
</evidence>
<dbReference type="SMART" id="SM00146">
    <property type="entry name" value="PI3Kc"/>
    <property type="match status" value="1"/>
</dbReference>
<dbReference type="Gene3D" id="1.10.1070.11">
    <property type="entry name" value="Phosphatidylinositol 3-/4-kinase, catalytic domain"/>
    <property type="match status" value="1"/>
</dbReference>
<dbReference type="InterPro" id="IPR038980">
    <property type="entry name" value="ATM_plant"/>
</dbReference>
<evidence type="ECO:0000313" key="20">
    <source>
        <dbReference type="EMBL" id="CCH60552.1"/>
    </source>
</evidence>
<organism evidence="20 21">
    <name type="scientific">Henningerozyma blattae (strain ATCC 34711 / CBS 6284 / DSM 70876 / NBRC 10599 / NRRL Y-10934 / UCD 77-7)</name>
    <name type="common">Yeast</name>
    <name type="synonym">Tetrapisispora blattae</name>
    <dbReference type="NCBI Taxonomy" id="1071380"/>
    <lineage>
        <taxon>Eukaryota</taxon>
        <taxon>Fungi</taxon>
        <taxon>Dikarya</taxon>
        <taxon>Ascomycota</taxon>
        <taxon>Saccharomycotina</taxon>
        <taxon>Saccharomycetes</taxon>
        <taxon>Saccharomycetales</taxon>
        <taxon>Saccharomycetaceae</taxon>
        <taxon>Henningerozyma</taxon>
    </lineage>
</organism>
<sequence>MDNLSNRNIEHIINQLCSSKQRDRNQALDSLTDLLRDNPNKIPNNSISIIIESLILLLDSEQKKFIILQSSSPSNSYSSTSSNKLKLSESKLTNISYIIRLFIEKTSNRLKVKSLQLCFTSLLDLIYFDNSGELIELISIHISYSLISLIRSEIFSLRFPAHSWVSLIDQISSIIIDRTKLKKINDKIMLNFITCLIDLLKNDTVAIKQIKYSLIFETLFHYFDLINFENSNTELIIELAKIVIIKFNLTNINMTISLIGKLMKHILNINNTSNQKIQLNLNFIHIFTSELIPNHLPLMTKNSHINKEIKNVISQDSLFKIFQEYLILMLVSYKSNNISIDYIRIILPNEVNSINEKVSWFQFNDFALAENHATSNWLCLLGLVKLINSYFIFKGRICGIHEQNLITQLPQLFKRRKFEPSFTSILLNSESIDEFFVNCLEINVENINLISLQILSFHSSLFFLNSHNFNTLKDLILQKYEKSFLINWVCLTLISLISKVSFTFTNDDANKLLKICLPLIKDPKYCKMSTALLLKLSIYSYNSDIGHSENNNDKINQNTNPSNKIVLDTHSRQRMLDLYELSEVNGPALFSNESFQFWIYFQYIGKDFLSTKRLTSGDCIWAWINSKINQQCIPLFTASNKSFSRLVIWLWDMKVPVADSRFVYCLTITPTWLFEEWKLYYEVWTKYEKQRKFLLQNTQKANELKKLKLMNPISNCRIHRDELFSFLSKIYPMIPELKVTYIEKVNIFFELLSIVFTMQFNDFVMSNDTGLFSDFYHEFKDFYTPFVKSLNDSNYILLRHLRKILPFMLTEPLPDFIFSELLLSDAEGNDYVNFIENEPNIVSLKQKTVIEKSFEVLNKSVTKNFSISETFNKYSAHNTSLIIQTVIAKHWRLQEHNNNHVLSEILQLSKRISTEKFLEGFDTFISWLSSIDNKFSFDSDLLVKITEVIGSHILNSKYNTSSEVMTMLCMYLDSLRPQWLLKTELHLNADCNDIFEWIIERFKDNSFSGNKSIEYLSKLLLNMLIYHDLSNNIVKGSKQRVFMVLIECFKKINLPTVAILSSKLGHYMNVVSIKNQQVILQELSSIFHHPQRSMEYSSFFSLSMLNLASSSNTNLPHIIENMLSFTTYPHMKFYISSMLHSVASSLKLTTMKDLFDHFKYEVLISWAKKLPSISKPDGDSSDLETICDISLFGFEKFSDFIRLYATDFISVYYATACTNTNLLELILQTTQRTASQLLQESMHICLPLAYLPTGIHDTIFPTIKNVIGKKLTTIIQENALLISRRILKSTEFLVIEDIQTTLKKLHRDDELSYLLFVKYSKSSKYRSPLKIDFPSSISLLNKIFKANFQSSDIDITCLWILDDLKKSSQYYEKLGLLRELKYIFCSYLSSFFSSYCLTNVLYSLSELSVDRRLYDEIFPLMLVTLKFSYESNFNIGSSFTASFSSIIMFFKEGEYMSLAQDFLKLLKSIDRRRWTNLRSNEQEILKYATIMLDTPSSDELNFKGEYLIDLLLQEKEYTKYSSQLIASIVLNSSSSNAANITPNTHGLQKILLYPLSNPYNSTSYQLFTKKYITNYVRNGGEIFVDVDKPHAINWNYTTIFEQMDPLLSIFECFYSFRKTLRKADDHHITLKFIIECIFSTYFNTFTKDSQSQNINITKLFIEEAQSSLMNKHALEAIFPRIISINRTFSKDYYNNKKIFDKSIKYCDWILELVNILLVHLESYCPSLLYLLILLKTSISFQEKIFPILFFAFISFDAQESESFVLFVTENFGTLAGCVDSIPKAQVILSMIAMLRTGYISGVRPFISIYKKVNLRLIYKNAISANELLFAYMLFEEVNMEQECSLDILNLKNIYEGINDIELLSGLPASMSINGVIASLNKTNQESWRTFLFNNALLDSSANQQDNFISSAYSNSLESNGFINLALSLQNATNVTDESNIYDWSIQLRNWDLPIPHILNTTSKAQYAGLKKIVTYGVNSITELDNLFDEVYYNIKHFAIKNDWLNSLSELNSIKEHILQMNNSHPNNFCETQIHTESITFKDFKSHLITKYTTCLLLAESSLDIDFKLRLKQYIHASFYLGTFVQKAIDNQSIQDSIKASILLENIRDTLNNVEEATPYLPFMNRYVDFNAALALWESGEFKTPILKLKNLLENPVSLDNIGSEMLFLMKPLEIRNDSMKAYLVEWSSHSRYESPSLIYKNYINSIDTTSKDQEKTAMVFQKMGDFLLRQVQQMKSSGQIEERNQICKKSTASLNKLSLIYNKGTLTTDEKKETKQQYMRIKQQNIFDLSIVNNLKEQYENFNWFCLEFFMNAMILSDTFDDELLDKFCSLWFENDKNNNINRKLYDKIANMPTWKFLSWTNQIASKLSIEETAFQKPLRLIMERIIFKFPYDSLYAIMNIRLHKSYLDGTHSDMSQKIEAVERIMHRLKRIENGKFYATYVTPIEIFCNEVVKLANLKISKNTRSINLENIKIGKYWLVDLLLQKIPLPTAPVTIKCSQDGKSPRAYITSIKSTLIVSATGLSLPKIVSFTQSDGLQYKVLMKGSKDDLKQDSVMEQAFQKVNHIFASHKKLRAKYLKIRTYEVIPLDPGTGMIEFVRNSISLHEILNDLHKGDELTFNKARSLMKNAQNKTPSEKVACFKELTDRIKPQLRKFFFNAFLHPDDWFSAKMNYTKGVAVTSIIGFVLGLGDRHLNNILIDSHSGEPIHIDLGIAFDQGRLLPIPETIPFRLTRDIINGFGVTGVEGLFRKNCEYTYSVLRENHQKFLSVMNLLKWDPLYSWVMSPMRKHRHLVELNESMDETNFHKLVTEPDTICHSEVNNDEEANDQSLRAINTIEEKLVGNGLSVESTVQELIQQATDETKLAQLFFGWSPFY</sequence>
<name>I2H2F0_HENB6</name>
<comment type="catalytic activity">
    <reaction evidence="15">
        <text>L-seryl-[protein] + ATP = O-phospho-L-seryl-[protein] + ADP + H(+)</text>
        <dbReference type="Rhea" id="RHEA:17989"/>
        <dbReference type="Rhea" id="RHEA-COMP:9863"/>
        <dbReference type="Rhea" id="RHEA-COMP:11604"/>
        <dbReference type="ChEBI" id="CHEBI:15378"/>
        <dbReference type="ChEBI" id="CHEBI:29999"/>
        <dbReference type="ChEBI" id="CHEBI:30616"/>
        <dbReference type="ChEBI" id="CHEBI:83421"/>
        <dbReference type="ChEBI" id="CHEBI:456216"/>
        <dbReference type="EC" id="2.7.11.1"/>
    </reaction>
</comment>
<evidence type="ECO:0000256" key="16">
    <source>
        <dbReference type="RuleBase" id="RU365027"/>
    </source>
</evidence>